<dbReference type="InterPro" id="IPR050812">
    <property type="entry name" value="Preph/Arog_dehydrog"/>
</dbReference>
<dbReference type="InterPro" id="IPR008927">
    <property type="entry name" value="6-PGluconate_DH-like_C_sf"/>
</dbReference>
<dbReference type="KEGG" id="vin:AKJ08_2169"/>
<evidence type="ECO:0000313" key="3">
    <source>
        <dbReference type="EMBL" id="AKU91782.1"/>
    </source>
</evidence>
<keyword evidence="1" id="KW-0560">Oxidoreductase</keyword>
<evidence type="ECO:0000259" key="2">
    <source>
        <dbReference type="PROSITE" id="PS51176"/>
    </source>
</evidence>
<evidence type="ECO:0000256" key="1">
    <source>
        <dbReference type="ARBA" id="ARBA00023002"/>
    </source>
</evidence>
<organism evidence="3 4">
    <name type="scientific">Vulgatibacter incomptus</name>
    <dbReference type="NCBI Taxonomy" id="1391653"/>
    <lineage>
        <taxon>Bacteria</taxon>
        <taxon>Pseudomonadati</taxon>
        <taxon>Myxococcota</taxon>
        <taxon>Myxococcia</taxon>
        <taxon>Myxococcales</taxon>
        <taxon>Cystobacterineae</taxon>
        <taxon>Vulgatibacteraceae</taxon>
        <taxon>Vulgatibacter</taxon>
    </lineage>
</organism>
<keyword evidence="4" id="KW-1185">Reference proteome</keyword>
<dbReference type="Gene3D" id="3.40.50.720">
    <property type="entry name" value="NAD(P)-binding Rossmann-like Domain"/>
    <property type="match status" value="1"/>
</dbReference>
<dbReference type="GO" id="GO:0006571">
    <property type="term" value="P:tyrosine biosynthetic process"/>
    <property type="evidence" value="ECO:0007669"/>
    <property type="project" value="InterPro"/>
</dbReference>
<evidence type="ECO:0000313" key="4">
    <source>
        <dbReference type="Proteomes" id="UP000055590"/>
    </source>
</evidence>
<dbReference type="PROSITE" id="PS51176">
    <property type="entry name" value="PDH_ADH"/>
    <property type="match status" value="1"/>
</dbReference>
<dbReference type="PANTHER" id="PTHR21363:SF0">
    <property type="entry name" value="PREPHENATE DEHYDROGENASE [NADP(+)]"/>
    <property type="match status" value="1"/>
</dbReference>
<reference evidence="3 4" key="1">
    <citation type="submission" date="2015-08" db="EMBL/GenBank/DDBJ databases">
        <authorList>
            <person name="Babu N.S."/>
            <person name="Beckwith C.J."/>
            <person name="Beseler K.G."/>
            <person name="Brison A."/>
            <person name="Carone J.V."/>
            <person name="Caskin T.P."/>
            <person name="Diamond M."/>
            <person name="Durham M.E."/>
            <person name="Foxe J.M."/>
            <person name="Go M."/>
            <person name="Henderson B.A."/>
            <person name="Jones I.B."/>
            <person name="McGettigan J.A."/>
            <person name="Micheletti S.J."/>
            <person name="Nasrallah M.E."/>
            <person name="Ortiz D."/>
            <person name="Piller C.R."/>
            <person name="Privatt S.R."/>
            <person name="Schneider S.L."/>
            <person name="Sharp S."/>
            <person name="Smith T.C."/>
            <person name="Stanton J.D."/>
            <person name="Ullery H.E."/>
            <person name="Wilson R.J."/>
            <person name="Serrano M.G."/>
            <person name="Buck G."/>
            <person name="Lee V."/>
            <person name="Wang Y."/>
            <person name="Carvalho R."/>
            <person name="Voegtly L."/>
            <person name="Shi R."/>
            <person name="Duckworth R."/>
            <person name="Johnson A."/>
            <person name="Loviza R."/>
            <person name="Walstead R."/>
            <person name="Shah Z."/>
            <person name="Kiflezghi M."/>
            <person name="Wade K."/>
            <person name="Ball S.L."/>
            <person name="Bradley K.W."/>
            <person name="Asai D.J."/>
            <person name="Bowman C.A."/>
            <person name="Russell D.A."/>
            <person name="Pope W.H."/>
            <person name="Jacobs-Sera D."/>
            <person name="Hendrix R.W."/>
            <person name="Hatfull G.F."/>
        </authorList>
    </citation>
    <scope>NUCLEOTIDE SEQUENCE [LARGE SCALE GENOMIC DNA]</scope>
    <source>
        <strain evidence="3 4">DSM 27710</strain>
    </source>
</reference>
<proteinExistence type="predicted"/>
<dbReference type="SUPFAM" id="SSF48179">
    <property type="entry name" value="6-phosphogluconate dehydrogenase C-terminal domain-like"/>
    <property type="match status" value="1"/>
</dbReference>
<dbReference type="Gene3D" id="1.10.3660.10">
    <property type="entry name" value="6-phosphogluconate dehydrogenase C-terminal like domain"/>
    <property type="match status" value="1"/>
</dbReference>
<gene>
    <name evidence="3" type="ORF">AKJ08_2169</name>
</gene>
<dbReference type="SUPFAM" id="SSF51735">
    <property type="entry name" value="NAD(P)-binding Rossmann-fold domains"/>
    <property type="match status" value="1"/>
</dbReference>
<dbReference type="RefSeq" id="WP_050726048.1">
    <property type="nucleotide sequence ID" value="NZ_CP012332.1"/>
</dbReference>
<dbReference type="PANTHER" id="PTHR21363">
    <property type="entry name" value="PREPHENATE DEHYDROGENASE"/>
    <property type="match status" value="1"/>
</dbReference>
<dbReference type="Proteomes" id="UP000055590">
    <property type="component" value="Chromosome"/>
</dbReference>
<dbReference type="InterPro" id="IPR003099">
    <property type="entry name" value="Prephen_DH"/>
</dbReference>
<dbReference type="GO" id="GO:0004665">
    <property type="term" value="F:prephenate dehydrogenase (NADP+) activity"/>
    <property type="evidence" value="ECO:0007669"/>
    <property type="project" value="InterPro"/>
</dbReference>
<dbReference type="Pfam" id="PF02153">
    <property type="entry name" value="PDH_N"/>
    <property type="match status" value="1"/>
</dbReference>
<dbReference type="AlphaFoldDB" id="A0A0K1PE62"/>
<accession>A0A0K1PE62</accession>
<dbReference type="InterPro" id="IPR036291">
    <property type="entry name" value="NAD(P)-bd_dom_sf"/>
</dbReference>
<dbReference type="EMBL" id="CP012332">
    <property type="protein sequence ID" value="AKU91782.1"/>
    <property type="molecule type" value="Genomic_DNA"/>
</dbReference>
<name>A0A0K1PE62_9BACT</name>
<feature type="domain" description="Prephenate/arogenate dehydrogenase" evidence="2">
    <location>
        <begin position="8"/>
        <end position="282"/>
    </location>
</feature>
<dbReference type="GO" id="GO:0008977">
    <property type="term" value="F:prephenate dehydrogenase (NAD+) activity"/>
    <property type="evidence" value="ECO:0007669"/>
    <property type="project" value="InterPro"/>
</dbReference>
<dbReference type="GO" id="GO:0070403">
    <property type="term" value="F:NAD+ binding"/>
    <property type="evidence" value="ECO:0007669"/>
    <property type="project" value="InterPro"/>
</dbReference>
<dbReference type="InterPro" id="IPR046826">
    <property type="entry name" value="PDH_N"/>
</dbReference>
<protein>
    <submittedName>
        <fullName evidence="3">Arogenate dehydrogenase</fullName>
    </submittedName>
</protein>
<sequence>MNATPPKPPFAVVGLGQLGTALVKAIGRAFPESPIVAIEPDPKARAQALQDRLVGVADETPGPSLTPCGLVFLCVPLGTLPEVLPLLGPHLGPEAIVTDLSPVKGAVASLVEQHLPGVRHVGGHPLVAGEPGSNGKADLFVGRPVALCPRPGQESLAAGVGTVWAAIGARPVVIPADEHDRLIAATAHAPYLASLALIRIAGALDGAERLMAKTFAEALRPAGLSAEAMAAAVGANPFAPAAVRVVADELRRLADLAESDPEGLLAAAIDGRAARARLLSEP</sequence>
<dbReference type="STRING" id="1391653.AKJ08_2169"/>